<feature type="transmembrane region" description="Helical" evidence="1">
    <location>
        <begin position="55"/>
        <end position="79"/>
    </location>
</feature>
<keyword evidence="1" id="KW-1133">Transmembrane helix</keyword>
<gene>
    <name evidence="2" type="ORF">DTK66_09755</name>
</gene>
<evidence type="ECO:0000313" key="3">
    <source>
        <dbReference type="Proteomes" id="UP000704341"/>
    </source>
</evidence>
<name>A0ABR8P9H9_9LACO</name>
<feature type="transmembrane region" description="Helical" evidence="1">
    <location>
        <begin position="172"/>
        <end position="205"/>
    </location>
</feature>
<dbReference type="InterPro" id="IPR010288">
    <property type="entry name" value="EcsB_ABC"/>
</dbReference>
<reference evidence="2 3" key="1">
    <citation type="submission" date="2018-07" db="EMBL/GenBank/DDBJ databases">
        <title>Phylogenomic Insights into understanding Host Adaptation of Lactobacillus reuteri by a novel species, Lactobacillus spp. M31.</title>
        <authorList>
            <person name="Sharma S."/>
            <person name="Patil P."/>
            <person name="Korpole S."/>
            <person name="Patil P.B."/>
        </authorList>
    </citation>
    <scope>NUCLEOTIDE SEQUENCE [LARGE SCALE GENOMIC DNA]</scope>
    <source>
        <strain evidence="2 3">M31</strain>
    </source>
</reference>
<feature type="transmembrane region" description="Helical" evidence="1">
    <location>
        <begin position="100"/>
        <end position="122"/>
    </location>
</feature>
<dbReference type="Proteomes" id="UP000704341">
    <property type="component" value="Unassembled WGS sequence"/>
</dbReference>
<dbReference type="Pfam" id="PF05975">
    <property type="entry name" value="EcsB"/>
    <property type="match status" value="1"/>
</dbReference>
<keyword evidence="3" id="KW-1185">Reference proteome</keyword>
<keyword evidence="1" id="KW-0812">Transmembrane</keyword>
<keyword evidence="1" id="KW-0472">Membrane</keyword>
<proteinExistence type="predicted"/>
<evidence type="ECO:0000313" key="2">
    <source>
        <dbReference type="EMBL" id="MBD5807368.1"/>
    </source>
</evidence>
<feature type="transmembrane region" description="Helical" evidence="1">
    <location>
        <begin position="286"/>
        <end position="313"/>
    </location>
</feature>
<dbReference type="PIRSF" id="PIRSF037259">
    <property type="entry name" value="EcsB_ABC"/>
    <property type="match status" value="1"/>
</dbReference>
<protein>
    <submittedName>
        <fullName evidence="2">ABC transporter</fullName>
    </submittedName>
</protein>
<feature type="transmembrane region" description="Helical" evidence="1">
    <location>
        <begin position="373"/>
        <end position="391"/>
    </location>
</feature>
<accession>A0ABR8P9H9</accession>
<feature type="transmembrane region" description="Helical" evidence="1">
    <location>
        <begin position="20"/>
        <end position="43"/>
    </location>
</feature>
<evidence type="ECO:0000256" key="1">
    <source>
        <dbReference type="SAM" id="Phobius"/>
    </source>
</evidence>
<dbReference type="EMBL" id="QORN01000047">
    <property type="protein sequence ID" value="MBD5807368.1"/>
    <property type="molecule type" value="Genomic_DNA"/>
</dbReference>
<comment type="caution">
    <text evidence="2">The sequence shown here is derived from an EMBL/GenBank/DDBJ whole genome shotgun (WGS) entry which is preliminary data.</text>
</comment>
<dbReference type="RefSeq" id="WP_191668537.1">
    <property type="nucleotide sequence ID" value="NZ_QORN01000047.1"/>
</dbReference>
<sequence length="400" mass="46542">MNKLFSKRRGQHFMLLLRYWRLVFNDHFVIALFFLFGALAYGYSQWLPTLGPHEWWTRLVLVGWFTVIAQVGRLATLLKKPDPVFLLPQVEGIHRYLNQATWYSLILAEVMTVVGAFIALPFALTTEKLSSMEIFTVFLVAIINKADWMHLARKAISQRWGNQQWRTRLEYWVNPLLAAAAMWLINPYVGLVVAVILYLAVLVYYRDLAVNWRIAVKTEQDRMYSVYRFFNLFTDVPSVQGNTKRRKWADWLVNWLTKDGQPWSYLYARAFVRSTEVSGIVSRLTLLGMVIVFLLPAGWLSTVIVVLFIYLIATQLMPLYDQYEANVFTHIYPIPPRQQQVDFKQLLAKVTALEAVLIALASISWQINVGQMLINFVIAAIEVVLLSRFYFNVRVKKLMK</sequence>
<organism evidence="2 3">
    <name type="scientific">Limosilactobacillus walteri</name>
    <dbReference type="NCBI Taxonomy" id="2268022"/>
    <lineage>
        <taxon>Bacteria</taxon>
        <taxon>Bacillati</taxon>
        <taxon>Bacillota</taxon>
        <taxon>Bacilli</taxon>
        <taxon>Lactobacillales</taxon>
        <taxon>Lactobacillaceae</taxon>
        <taxon>Limosilactobacillus</taxon>
    </lineage>
</organism>